<dbReference type="Proteomes" id="UP000001876">
    <property type="component" value="Unassembled WGS sequence"/>
</dbReference>
<name>C1MMB0_MICPC</name>
<accession>C1MMB0</accession>
<dbReference type="RefSeq" id="XP_003057372.1">
    <property type="nucleotide sequence ID" value="XM_003057326.1"/>
</dbReference>
<dbReference type="KEGG" id="mpp:MICPUCDRAFT_56460"/>
<evidence type="ECO:0000256" key="2">
    <source>
        <dbReference type="SAM" id="Phobius"/>
    </source>
</evidence>
<evidence type="ECO:0000313" key="3">
    <source>
        <dbReference type="EMBL" id="EEH59017.1"/>
    </source>
</evidence>
<organism evidence="4">
    <name type="scientific">Micromonas pusilla (strain CCMP1545)</name>
    <name type="common">Picoplanktonic green alga</name>
    <dbReference type="NCBI Taxonomy" id="564608"/>
    <lineage>
        <taxon>Eukaryota</taxon>
        <taxon>Viridiplantae</taxon>
        <taxon>Chlorophyta</taxon>
        <taxon>Mamiellophyceae</taxon>
        <taxon>Mamiellales</taxon>
        <taxon>Mamiellaceae</taxon>
        <taxon>Micromonas</taxon>
    </lineage>
</organism>
<dbReference type="GeneID" id="9682338"/>
<dbReference type="EMBL" id="GG663737">
    <property type="protein sequence ID" value="EEH59017.1"/>
    <property type="molecule type" value="Genomic_DNA"/>
</dbReference>
<sequence length="602" mass="63370">MTSGVADSVEHAAAAVAAAAAEIRVIEDAHRRYSLLGRLAAFAWRLPWPRLVSLFATTLALVLAALWLNRGAIARAFDAYVTRHALTKLRGMLTPEVSARRVRLRWNTVSVEGLTIGNSPAANFANAPFLMKLQCAVVECDLLSLLGVRVLRGNFVVGWLTAAVKLIAIHGLVVHVDEAQDPDDAGALSKIRNFAGVFRAAAEAEAEAEAAAAEAAPEAAATDEEASKAAASKASKDEVSSPRGFFSDVGESFAAAQKAIDAKLAAAAAEAMNLPGNIASGITAAGTEVTNKLRALVTLLERVNEPAPAETEESRLRNRQLTLDVRRVEFIDCAFHIPAVASSPFTFRAHMIDGFKGTTGELGKACADRLLKQIIAEFQRDVLATLTKPIAAVGDGLLSVGQAVGAGGGLLVDGVVGGANIVVDGVGKGANIVVDGVGKGANIVVDGVGKGANIVVDGVVDGATVVTRGLKETGDEMAQEFTETKDSVTGFFANPLLNTQSLFAARTYLVKEKYLGKVYDIVNVDDRGGIEIRAFMTALGDDDRVSKLLERGAVAAEGENAESARAAMAKAFAKLEKDSRKVVTKQEFVRYFVDPREKPKPT</sequence>
<keyword evidence="2" id="KW-0812">Transmembrane</keyword>
<reference evidence="3 4" key="1">
    <citation type="journal article" date="2009" name="Science">
        <title>Green evolution and dynamic adaptations revealed by genomes of the marine picoeukaryotes Micromonas.</title>
        <authorList>
            <person name="Worden A.Z."/>
            <person name="Lee J.H."/>
            <person name="Mock T."/>
            <person name="Rouze P."/>
            <person name="Simmons M.P."/>
            <person name="Aerts A.L."/>
            <person name="Allen A.E."/>
            <person name="Cuvelier M.L."/>
            <person name="Derelle E."/>
            <person name="Everett M.V."/>
            <person name="Foulon E."/>
            <person name="Grimwood J."/>
            <person name="Gundlach H."/>
            <person name="Henrissat B."/>
            <person name="Napoli C."/>
            <person name="McDonald S.M."/>
            <person name="Parker M.S."/>
            <person name="Rombauts S."/>
            <person name="Salamov A."/>
            <person name="Von Dassow P."/>
            <person name="Badger J.H."/>
            <person name="Coutinho P.M."/>
            <person name="Demir E."/>
            <person name="Dubchak I."/>
            <person name="Gentemann C."/>
            <person name="Eikrem W."/>
            <person name="Gready J.E."/>
            <person name="John U."/>
            <person name="Lanier W."/>
            <person name="Lindquist E.A."/>
            <person name="Lucas S."/>
            <person name="Mayer K.F."/>
            <person name="Moreau H."/>
            <person name="Not F."/>
            <person name="Otillar R."/>
            <person name="Panaud O."/>
            <person name="Pangilinan J."/>
            <person name="Paulsen I."/>
            <person name="Piegu B."/>
            <person name="Poliakov A."/>
            <person name="Robbens S."/>
            <person name="Schmutz J."/>
            <person name="Toulza E."/>
            <person name="Wyss T."/>
            <person name="Zelensky A."/>
            <person name="Zhou K."/>
            <person name="Armbrust E.V."/>
            <person name="Bhattacharya D."/>
            <person name="Goodenough U.W."/>
            <person name="Van de Peer Y."/>
            <person name="Grigoriev I.V."/>
        </authorList>
    </citation>
    <scope>NUCLEOTIDE SEQUENCE [LARGE SCALE GENOMIC DNA]</scope>
    <source>
        <strain evidence="3 4">CCMP1545</strain>
    </source>
</reference>
<keyword evidence="4" id="KW-1185">Reference proteome</keyword>
<feature type="transmembrane region" description="Helical" evidence="2">
    <location>
        <begin position="48"/>
        <end position="68"/>
    </location>
</feature>
<dbReference type="AlphaFoldDB" id="C1MMB0"/>
<feature type="compositionally biased region" description="Low complexity" evidence="1">
    <location>
        <begin position="211"/>
        <end position="220"/>
    </location>
</feature>
<dbReference type="OrthoDB" id="10451618at2759"/>
<protein>
    <submittedName>
        <fullName evidence="3">Predicted protein</fullName>
    </submittedName>
</protein>
<keyword evidence="2" id="KW-1133">Transmembrane helix</keyword>
<evidence type="ECO:0000256" key="1">
    <source>
        <dbReference type="SAM" id="MobiDB-lite"/>
    </source>
</evidence>
<feature type="region of interest" description="Disordered" evidence="1">
    <location>
        <begin position="211"/>
        <end position="243"/>
    </location>
</feature>
<evidence type="ECO:0000313" key="4">
    <source>
        <dbReference type="Proteomes" id="UP000001876"/>
    </source>
</evidence>
<gene>
    <name evidence="3" type="ORF">MICPUCDRAFT_56460</name>
</gene>
<proteinExistence type="predicted"/>
<keyword evidence="2" id="KW-0472">Membrane</keyword>